<dbReference type="PANTHER" id="PTHR33053:SF9">
    <property type="entry name" value="AGAP000105-PA"/>
    <property type="match status" value="1"/>
</dbReference>
<dbReference type="Proteomes" id="UP000276133">
    <property type="component" value="Unassembled WGS sequence"/>
</dbReference>
<evidence type="ECO:0000313" key="2">
    <source>
        <dbReference type="Proteomes" id="UP000276133"/>
    </source>
</evidence>
<dbReference type="PANTHER" id="PTHR33053">
    <property type="entry name" value="PROTEIN, PUTATIVE-RELATED"/>
    <property type="match status" value="1"/>
</dbReference>
<dbReference type="Pfam" id="PF02992">
    <property type="entry name" value="Transposase_21"/>
    <property type="match status" value="1"/>
</dbReference>
<gene>
    <name evidence="1" type="ORF">BpHYR1_027033</name>
</gene>
<keyword evidence="2" id="KW-1185">Reference proteome</keyword>
<dbReference type="EMBL" id="REGN01003946">
    <property type="protein sequence ID" value="RNA19922.1"/>
    <property type="molecule type" value="Genomic_DNA"/>
</dbReference>
<accession>A0A3M7R8I5</accession>
<dbReference type="AlphaFoldDB" id="A0A3M7R8I5"/>
<evidence type="ECO:0000313" key="1">
    <source>
        <dbReference type="EMBL" id="RNA19922.1"/>
    </source>
</evidence>
<proteinExistence type="predicted"/>
<sequence length="689" mass="79529">MVLSTLLDALYFVCLETQIKRLFKKKILPIKISNNSTEDVIKDVSDSDHYREFRKQHSSINSPDHDTVYSLIINTDGLDISHKSAVSIWPVYLAINEIPLENRYSIDNILIAGIYISNGKPSGFSTFLQPIIEHLKLLEIGIFHKSNLYRFFVLFGIFDRPARSLILNTKSSNSYYGCLKCEKPGKVVPYKNGHHHIFEYCSKEMNKINHANYLEILNIVEKKQNNFKGIKGHTIISELSQYRPVEKQLYSEEINKKNLKIADDFLKNFVKELASLYDEHIMYSGVHELLHLAVMIIESGPLNVASCFPFEELNRKLGLMPYYKIDFHVKELRFTMQNLISSHFQDKNTVLFYEKISIGSMVFTTENKKARYCNSFIKHGEHFACIEYIATDKANIMLICKKNVHLHNPFYSSRDKRLTTNFFLACKSNETFLVFENFSQIKVVFSYKLNESLRENFKMPKQKLDKRKKENTAALEILDPDPLVLHLDESNDEMQQNIKANKSSITISKLSSRGDVETHSVVFWTMEKKFSIISNVCIHPNQGEKIEEGKEYDASYGKSTYRAIAIFENDIEPDLNIVPLSEKYPNFFVKPIVRSSVTDLVENCRTSQASTVFRKIIPLLLPNSSDLTTKTAKQIKSCSSNIINPIYEMLNEKDPTFTVKEMNLKLNSLIQDYKKISKRQKQIDGDSSV</sequence>
<protein>
    <submittedName>
        <fullName evidence="1">Uncharacterized protein</fullName>
    </submittedName>
</protein>
<dbReference type="InterPro" id="IPR004242">
    <property type="entry name" value="Transposase_21"/>
</dbReference>
<reference evidence="1 2" key="1">
    <citation type="journal article" date="2018" name="Sci. Rep.">
        <title>Genomic signatures of local adaptation to the degree of environmental predictability in rotifers.</title>
        <authorList>
            <person name="Franch-Gras L."/>
            <person name="Hahn C."/>
            <person name="Garcia-Roger E.M."/>
            <person name="Carmona M.J."/>
            <person name="Serra M."/>
            <person name="Gomez A."/>
        </authorList>
    </citation>
    <scope>NUCLEOTIDE SEQUENCE [LARGE SCALE GENOMIC DNA]</scope>
    <source>
        <strain evidence="1">HYR1</strain>
    </source>
</reference>
<dbReference type="OrthoDB" id="10010998at2759"/>
<name>A0A3M7R8I5_BRAPC</name>
<comment type="caution">
    <text evidence="1">The sequence shown here is derived from an EMBL/GenBank/DDBJ whole genome shotgun (WGS) entry which is preliminary data.</text>
</comment>
<organism evidence="1 2">
    <name type="scientific">Brachionus plicatilis</name>
    <name type="common">Marine rotifer</name>
    <name type="synonym">Brachionus muelleri</name>
    <dbReference type="NCBI Taxonomy" id="10195"/>
    <lineage>
        <taxon>Eukaryota</taxon>
        <taxon>Metazoa</taxon>
        <taxon>Spiralia</taxon>
        <taxon>Gnathifera</taxon>
        <taxon>Rotifera</taxon>
        <taxon>Eurotatoria</taxon>
        <taxon>Monogononta</taxon>
        <taxon>Pseudotrocha</taxon>
        <taxon>Ploima</taxon>
        <taxon>Brachionidae</taxon>
        <taxon>Brachionus</taxon>
    </lineage>
</organism>